<proteinExistence type="predicted"/>
<dbReference type="AlphaFoldDB" id="A0AAV8YKP5"/>
<comment type="caution">
    <text evidence="2">The sequence shown here is derived from an EMBL/GenBank/DDBJ whole genome shotgun (WGS) entry which is preliminary data.</text>
</comment>
<accession>A0AAV8YKP5</accession>
<dbReference type="Gene3D" id="3.30.420.10">
    <property type="entry name" value="Ribonuclease H-like superfamily/Ribonuclease H"/>
    <property type="match status" value="1"/>
</dbReference>
<protein>
    <submittedName>
        <fullName evidence="2">Uncharacterized protein</fullName>
    </submittedName>
</protein>
<evidence type="ECO:0000256" key="1">
    <source>
        <dbReference type="SAM" id="Phobius"/>
    </source>
</evidence>
<dbReference type="InterPro" id="IPR036397">
    <property type="entry name" value="RNaseH_sf"/>
</dbReference>
<dbReference type="Proteomes" id="UP001162162">
    <property type="component" value="Unassembled WGS sequence"/>
</dbReference>
<reference evidence="2" key="1">
    <citation type="journal article" date="2023" name="Insect Mol. Biol.">
        <title>Genome sequencing provides insights into the evolution of gene families encoding plant cell wall-degrading enzymes in longhorned beetles.</title>
        <authorList>
            <person name="Shin N.R."/>
            <person name="Okamura Y."/>
            <person name="Kirsch R."/>
            <person name="Pauchet Y."/>
        </authorList>
    </citation>
    <scope>NUCLEOTIDE SEQUENCE</scope>
    <source>
        <strain evidence="2">AMC_N1</strain>
    </source>
</reference>
<feature type="non-terminal residue" evidence="2">
    <location>
        <position position="253"/>
    </location>
</feature>
<keyword evidence="1" id="KW-1133">Transmembrane helix</keyword>
<gene>
    <name evidence="2" type="ORF">NQ318_014484</name>
</gene>
<sequence>MNRIQIRAVVGLLTGHCALKGHLHRMGLYNGELKCRLCNRETETAHHILTLDRKRQAIYGHPKLCPKDYSTQAAGKLYKLVQGPATGMGSRTCVLLLFLVNPFKLLFGSEKAVTYYQLCSVLLVGVADHLVIFIWLEVLISDAVPDPEYYLNNRPTYDFYKQNCRIWGSENPHVVKEKPMHPARVSWVLEWFWQVWCGFWSGGFIIGSYFFQNGVGKSVTINGMRYRDMLTDFLWPRLDDFLDELCFQQDGAT</sequence>
<keyword evidence="3" id="KW-1185">Reference proteome</keyword>
<dbReference type="GO" id="GO:0003676">
    <property type="term" value="F:nucleic acid binding"/>
    <property type="evidence" value="ECO:0007669"/>
    <property type="project" value="InterPro"/>
</dbReference>
<organism evidence="2 3">
    <name type="scientific">Aromia moschata</name>
    <dbReference type="NCBI Taxonomy" id="1265417"/>
    <lineage>
        <taxon>Eukaryota</taxon>
        <taxon>Metazoa</taxon>
        <taxon>Ecdysozoa</taxon>
        <taxon>Arthropoda</taxon>
        <taxon>Hexapoda</taxon>
        <taxon>Insecta</taxon>
        <taxon>Pterygota</taxon>
        <taxon>Neoptera</taxon>
        <taxon>Endopterygota</taxon>
        <taxon>Coleoptera</taxon>
        <taxon>Polyphaga</taxon>
        <taxon>Cucujiformia</taxon>
        <taxon>Chrysomeloidea</taxon>
        <taxon>Cerambycidae</taxon>
        <taxon>Cerambycinae</taxon>
        <taxon>Callichromatini</taxon>
        <taxon>Aromia</taxon>
    </lineage>
</organism>
<feature type="transmembrane region" description="Helical" evidence="1">
    <location>
        <begin position="191"/>
        <end position="211"/>
    </location>
</feature>
<dbReference type="EMBL" id="JAPWTK010000069">
    <property type="protein sequence ID" value="KAJ8952393.1"/>
    <property type="molecule type" value="Genomic_DNA"/>
</dbReference>
<evidence type="ECO:0000313" key="3">
    <source>
        <dbReference type="Proteomes" id="UP001162162"/>
    </source>
</evidence>
<name>A0AAV8YKP5_9CUCU</name>
<feature type="transmembrane region" description="Helical" evidence="1">
    <location>
        <begin position="113"/>
        <end position="136"/>
    </location>
</feature>
<keyword evidence="1" id="KW-0812">Transmembrane</keyword>
<keyword evidence="1" id="KW-0472">Membrane</keyword>
<evidence type="ECO:0000313" key="2">
    <source>
        <dbReference type="EMBL" id="KAJ8952393.1"/>
    </source>
</evidence>